<evidence type="ECO:0000313" key="2">
    <source>
        <dbReference type="EMBL" id="KAJ4981967.1"/>
    </source>
</evidence>
<evidence type="ECO:0000313" key="3">
    <source>
        <dbReference type="Proteomes" id="UP001141806"/>
    </source>
</evidence>
<dbReference type="OrthoDB" id="1938922at2759"/>
<dbReference type="Proteomes" id="UP001141806">
    <property type="component" value="Unassembled WGS sequence"/>
</dbReference>
<reference evidence="2" key="1">
    <citation type="journal article" date="2023" name="Plant J.">
        <title>The genome of the king protea, Protea cynaroides.</title>
        <authorList>
            <person name="Chang J."/>
            <person name="Duong T.A."/>
            <person name="Schoeman C."/>
            <person name="Ma X."/>
            <person name="Roodt D."/>
            <person name="Barker N."/>
            <person name="Li Z."/>
            <person name="Van de Peer Y."/>
            <person name="Mizrachi E."/>
        </authorList>
    </citation>
    <scope>NUCLEOTIDE SEQUENCE</scope>
    <source>
        <tissue evidence="2">Young leaves</tissue>
    </source>
</reference>
<accession>A0A9Q0L3T0</accession>
<name>A0A9Q0L3T0_9MAGN</name>
<sequence>MAEAVGLARLHESKLTEAKRSWSRSTGNRFSPSSSTATQTLALLLAPSTTARLPIKRLTPAEMQSRWDKGLCYNCGERFSPGHRCKTCQLFLLLYNDDDVEGDPESGVAVEPPAEPPPEEPSVQSEIPNTIGLYIVIVGNLTDIKWDFGAAEPLKKTAALDEREKARKAEKDEEVMNLICWGPNR</sequence>
<evidence type="ECO:0000256" key="1">
    <source>
        <dbReference type="SAM" id="MobiDB-lite"/>
    </source>
</evidence>
<protein>
    <submittedName>
        <fullName evidence="2">Uncharacterized protein</fullName>
    </submittedName>
</protein>
<dbReference type="EMBL" id="JAMYWD010000001">
    <property type="protein sequence ID" value="KAJ4981967.1"/>
    <property type="molecule type" value="Genomic_DNA"/>
</dbReference>
<gene>
    <name evidence="2" type="ORF">NE237_032804</name>
</gene>
<organism evidence="2 3">
    <name type="scientific">Protea cynaroides</name>
    <dbReference type="NCBI Taxonomy" id="273540"/>
    <lineage>
        <taxon>Eukaryota</taxon>
        <taxon>Viridiplantae</taxon>
        <taxon>Streptophyta</taxon>
        <taxon>Embryophyta</taxon>
        <taxon>Tracheophyta</taxon>
        <taxon>Spermatophyta</taxon>
        <taxon>Magnoliopsida</taxon>
        <taxon>Proteales</taxon>
        <taxon>Proteaceae</taxon>
        <taxon>Protea</taxon>
    </lineage>
</organism>
<comment type="caution">
    <text evidence="2">The sequence shown here is derived from an EMBL/GenBank/DDBJ whole genome shotgun (WGS) entry which is preliminary data.</text>
</comment>
<feature type="region of interest" description="Disordered" evidence="1">
    <location>
        <begin position="102"/>
        <end position="125"/>
    </location>
</feature>
<proteinExistence type="predicted"/>
<keyword evidence="3" id="KW-1185">Reference proteome</keyword>
<dbReference type="AlphaFoldDB" id="A0A9Q0L3T0"/>